<dbReference type="InterPro" id="IPR013783">
    <property type="entry name" value="Ig-like_fold"/>
</dbReference>
<keyword evidence="5" id="KW-1185">Reference proteome</keyword>
<gene>
    <name evidence="4" type="ORF">KG103_02515</name>
</gene>
<dbReference type="RefSeq" id="WP_207341937.1">
    <property type="nucleotide sequence ID" value="NZ_CP074405.1"/>
</dbReference>
<feature type="chain" id="PRO_5047074146" evidence="2">
    <location>
        <begin position="27"/>
        <end position="921"/>
    </location>
</feature>
<organism evidence="4 5">
    <name type="scientific">Cellulomonas wangleii</name>
    <dbReference type="NCBI Taxonomy" id="2816956"/>
    <lineage>
        <taxon>Bacteria</taxon>
        <taxon>Bacillati</taxon>
        <taxon>Actinomycetota</taxon>
        <taxon>Actinomycetes</taxon>
        <taxon>Micrococcales</taxon>
        <taxon>Cellulomonadaceae</taxon>
        <taxon>Cellulomonas</taxon>
    </lineage>
</organism>
<dbReference type="NCBIfam" id="NF038133">
    <property type="entry name" value="choice_anch_L"/>
    <property type="match status" value="1"/>
</dbReference>
<protein>
    <submittedName>
        <fullName evidence="4">Choice-of-anchor L domain-containing protein</fullName>
    </submittedName>
</protein>
<dbReference type="Pfam" id="PF18911">
    <property type="entry name" value="PKD_4"/>
    <property type="match status" value="1"/>
</dbReference>
<keyword evidence="2" id="KW-0732">Signal</keyword>
<reference evidence="4 5" key="1">
    <citation type="submission" date="2021-05" db="EMBL/GenBank/DDBJ databases">
        <title>Novel species in genus Cellulomonas.</title>
        <authorList>
            <person name="Zhang G."/>
        </authorList>
    </citation>
    <scope>NUCLEOTIDE SEQUENCE [LARGE SCALE GENOMIC DNA]</scope>
    <source>
        <strain evidence="5">zg-ZUI222</strain>
    </source>
</reference>
<evidence type="ECO:0000313" key="4">
    <source>
        <dbReference type="EMBL" id="QVI62832.1"/>
    </source>
</evidence>
<dbReference type="InterPro" id="IPR049804">
    <property type="entry name" value="Choice_anch_L"/>
</dbReference>
<feature type="compositionally biased region" description="Low complexity" evidence="1">
    <location>
        <begin position="51"/>
        <end position="67"/>
    </location>
</feature>
<dbReference type="Gene3D" id="3.40.390.10">
    <property type="entry name" value="Collagenase (Catalytic Domain)"/>
    <property type="match status" value="1"/>
</dbReference>
<accession>A0ABX8DAK1</accession>
<sequence>MPARPWLAVATSATLAVLLSALPAGAATLDPAPAPGYPALPVSDPTPPQDQAPARPAPDTAPAGPAARAAAAAAPSDDEIAAALDIPSSWFVSASIGQSDPRGVAVSDGVPISAPDPGPDGPIVPMGAGDPGAQAAAAGDPLPFPSRGETFLVMSTGDASRAMLPPVPSGESTVLDGLDNEQGNDKVQLELVLQAPQDARCLAMDVAFLSEEYPDFVGGSYNDAFTAQFGSGDMWIVNGAVDAPGNFARDSQGNPLTVNASFDLQDSTASTYDGSTARLRSATPVLGGREVKVFLTIQDLGDSVLDSAAFIDNVFFSEDALCRFGSTEDSDGDGLLDEWEENGFAMTVGGEQWFVDLPAMGADPRTKDVFVEIDYMSDATHSHAPDPAEIADIVDSFARSGIHLHVDYGRFAPLTYGQPGAVWGSLSQADQIPHTEHFGSSGFLTNSYSWRAFDAVKRDNFDPARAALFHYNLWVHRMEEKPAGQGYPSGRSRGVLEGGSDFIVSLGNNISRGYQAGTFMHELGHNLGLGHGGSDHVNGKPNYLSVMNYDHQFKLPVGYPGPRFDYSFVRLADLDEHDLDENVGIGLTADLGLRPRFHCNGQGQPVTAPKSQPVDWDCDGNLESSVSTSVNRDSELDVLHGHNDWRNLVFTGGAIGMPGAIVDLPEETVDPEPEATYETYLEVVGGAPEVTAAPTLPTSPVTVGTEVAASATFSVTEGDGGNMTAQWSWGDGAVSDGVVTAGHAPAVTGTHVYTTPGTYQVSVTVVGPDGTATSPAGTVTVQGATTSRASATAAGVLRTTGNRTADVVHVAVDARTVPGHSGPLGASLVRATNAKLTVVGERIERLDVTGATAVIESRVLVNGRSGYRQRITLVDGFPARTRIQVWDPASGGPDVPTAVLLDTTGGAAPAPSLGVLIDVRD</sequence>
<feature type="region of interest" description="Disordered" evidence="1">
    <location>
        <begin position="102"/>
        <end position="144"/>
    </location>
</feature>
<evidence type="ECO:0000313" key="5">
    <source>
        <dbReference type="Proteomes" id="UP000677804"/>
    </source>
</evidence>
<feature type="compositionally biased region" description="Low complexity" evidence="1">
    <location>
        <begin position="127"/>
        <end position="141"/>
    </location>
</feature>
<feature type="domain" description="PKD" evidence="3">
    <location>
        <begin position="694"/>
        <end position="788"/>
    </location>
</feature>
<dbReference type="InterPro" id="IPR000601">
    <property type="entry name" value="PKD_dom"/>
</dbReference>
<dbReference type="InterPro" id="IPR035986">
    <property type="entry name" value="PKD_dom_sf"/>
</dbReference>
<proteinExistence type="predicted"/>
<dbReference type="InterPro" id="IPR024079">
    <property type="entry name" value="MetalloPept_cat_dom_sf"/>
</dbReference>
<dbReference type="EMBL" id="CP074405">
    <property type="protein sequence ID" value="QVI62832.1"/>
    <property type="molecule type" value="Genomic_DNA"/>
</dbReference>
<dbReference type="CDD" id="cd00146">
    <property type="entry name" value="PKD"/>
    <property type="match status" value="1"/>
</dbReference>
<dbReference type="PROSITE" id="PS50093">
    <property type="entry name" value="PKD"/>
    <property type="match status" value="1"/>
</dbReference>
<feature type="region of interest" description="Disordered" evidence="1">
    <location>
        <begin position="35"/>
        <end position="67"/>
    </location>
</feature>
<feature type="signal peptide" evidence="2">
    <location>
        <begin position="1"/>
        <end position="26"/>
    </location>
</feature>
<feature type="compositionally biased region" description="Pro residues" evidence="1">
    <location>
        <begin position="35"/>
        <end position="50"/>
    </location>
</feature>
<name>A0ABX8DAK1_9CELL</name>
<dbReference type="SUPFAM" id="SSF49299">
    <property type="entry name" value="PKD domain"/>
    <property type="match status" value="1"/>
</dbReference>
<dbReference type="SUPFAM" id="SSF55486">
    <property type="entry name" value="Metalloproteases ('zincins'), catalytic domain"/>
    <property type="match status" value="1"/>
</dbReference>
<evidence type="ECO:0000256" key="1">
    <source>
        <dbReference type="SAM" id="MobiDB-lite"/>
    </source>
</evidence>
<evidence type="ECO:0000259" key="3">
    <source>
        <dbReference type="PROSITE" id="PS50093"/>
    </source>
</evidence>
<dbReference type="Proteomes" id="UP000677804">
    <property type="component" value="Chromosome"/>
</dbReference>
<dbReference type="Gene3D" id="2.60.40.10">
    <property type="entry name" value="Immunoglobulins"/>
    <property type="match status" value="1"/>
</dbReference>
<evidence type="ECO:0000256" key="2">
    <source>
        <dbReference type="SAM" id="SignalP"/>
    </source>
</evidence>